<dbReference type="EMBL" id="JARULN010000032">
    <property type="protein sequence ID" value="MDG5755536.1"/>
    <property type="molecule type" value="Genomic_DNA"/>
</dbReference>
<organism evidence="1 2">
    <name type="scientific">Ectobacillus antri</name>
    <dbReference type="NCBI Taxonomy" id="2486280"/>
    <lineage>
        <taxon>Bacteria</taxon>
        <taxon>Bacillati</taxon>
        <taxon>Bacillota</taxon>
        <taxon>Bacilli</taxon>
        <taxon>Bacillales</taxon>
        <taxon>Bacillaceae</taxon>
        <taxon>Ectobacillus</taxon>
    </lineage>
</organism>
<evidence type="ECO:0008006" key="3">
    <source>
        <dbReference type="Google" id="ProtNLM"/>
    </source>
</evidence>
<evidence type="ECO:0000313" key="1">
    <source>
        <dbReference type="EMBL" id="MDG5755536.1"/>
    </source>
</evidence>
<keyword evidence="2" id="KW-1185">Reference proteome</keyword>
<comment type="caution">
    <text evidence="1">The sequence shown here is derived from an EMBL/GenBank/DDBJ whole genome shotgun (WGS) entry which is preliminary data.</text>
</comment>
<name>A0ABT6H894_9BACI</name>
<protein>
    <recommendedName>
        <fullName evidence="3">CopG family transcriptional regulator</fullName>
    </recommendedName>
</protein>
<reference evidence="1 2" key="1">
    <citation type="submission" date="2023-04" db="EMBL/GenBank/DDBJ databases">
        <title>Ectobacillus antri isolated from activated sludge.</title>
        <authorList>
            <person name="Yan P."/>
            <person name="Liu X."/>
        </authorList>
    </citation>
    <scope>NUCLEOTIDE SEQUENCE [LARGE SCALE GENOMIC DNA]</scope>
    <source>
        <strain evidence="1 2">C18H</strain>
    </source>
</reference>
<gene>
    <name evidence="1" type="ORF">P6P90_16695</name>
</gene>
<dbReference type="RefSeq" id="WP_278018598.1">
    <property type="nucleotide sequence ID" value="NZ_JARRRY010000024.1"/>
</dbReference>
<dbReference type="Proteomes" id="UP001218246">
    <property type="component" value="Unassembled WGS sequence"/>
</dbReference>
<accession>A0ABT6H894</accession>
<sequence length="44" mass="5219">MERISKLIKFPAELVLEIEKYQKENYISSFSGAVYELIRKGLQR</sequence>
<evidence type="ECO:0000313" key="2">
    <source>
        <dbReference type="Proteomes" id="UP001218246"/>
    </source>
</evidence>
<proteinExistence type="predicted"/>